<dbReference type="Pfam" id="PF14579">
    <property type="entry name" value="HHH_6"/>
    <property type="match status" value="1"/>
</dbReference>
<dbReference type="GO" id="GO:0003676">
    <property type="term" value="F:nucleic acid binding"/>
    <property type="evidence" value="ECO:0007669"/>
    <property type="project" value="InterPro"/>
</dbReference>
<dbReference type="Pfam" id="PF02811">
    <property type="entry name" value="PHP"/>
    <property type="match status" value="1"/>
</dbReference>
<dbReference type="GO" id="GO:0005737">
    <property type="term" value="C:cytoplasm"/>
    <property type="evidence" value="ECO:0007669"/>
    <property type="project" value="UniProtKB-SubCell"/>
</dbReference>
<dbReference type="InterPro" id="IPR016195">
    <property type="entry name" value="Pol/histidinol_Pase-like"/>
</dbReference>
<dbReference type="InterPro" id="IPR004365">
    <property type="entry name" value="NA-bd_OB_tRNA"/>
</dbReference>
<evidence type="ECO:0000256" key="5">
    <source>
        <dbReference type="ARBA" id="ARBA00022695"/>
    </source>
</evidence>
<dbReference type="GO" id="GO:0006260">
    <property type="term" value="P:DNA replication"/>
    <property type="evidence" value="ECO:0007669"/>
    <property type="project" value="UniProtKB-KW"/>
</dbReference>
<organism evidence="10 11">
    <name type="scientific">Dissulfuribacter thermophilus</name>
    <dbReference type="NCBI Taxonomy" id="1156395"/>
    <lineage>
        <taxon>Bacteria</taxon>
        <taxon>Pseudomonadati</taxon>
        <taxon>Thermodesulfobacteriota</taxon>
        <taxon>Dissulfuribacteria</taxon>
        <taxon>Dissulfuribacterales</taxon>
        <taxon>Dissulfuribacteraceae</taxon>
        <taxon>Dissulfuribacter</taxon>
    </lineage>
</organism>
<evidence type="ECO:0000256" key="1">
    <source>
        <dbReference type="ARBA" id="ARBA00004496"/>
    </source>
</evidence>
<evidence type="ECO:0000256" key="7">
    <source>
        <dbReference type="ARBA" id="ARBA00022932"/>
    </source>
</evidence>
<dbReference type="GO" id="GO:0003887">
    <property type="term" value="F:DNA-directed DNA polymerase activity"/>
    <property type="evidence" value="ECO:0007669"/>
    <property type="project" value="UniProtKB-KW"/>
</dbReference>
<dbReference type="AlphaFoldDB" id="A0A1B9F326"/>
<dbReference type="Pfam" id="PF07733">
    <property type="entry name" value="DNA_pol3_alpha"/>
    <property type="match status" value="1"/>
</dbReference>
<dbReference type="NCBIfam" id="NF005298">
    <property type="entry name" value="PRK06826.1"/>
    <property type="match status" value="1"/>
</dbReference>
<dbReference type="InterPro" id="IPR004805">
    <property type="entry name" value="DnaE2/DnaE/PolC"/>
</dbReference>
<dbReference type="STRING" id="1156395.DBT_2311"/>
<keyword evidence="6" id="KW-0235">DNA replication</keyword>
<evidence type="ECO:0000259" key="9">
    <source>
        <dbReference type="SMART" id="SM00481"/>
    </source>
</evidence>
<keyword evidence="7" id="KW-0239">DNA-directed DNA polymerase</keyword>
<dbReference type="PANTHER" id="PTHR32294">
    <property type="entry name" value="DNA POLYMERASE III SUBUNIT ALPHA"/>
    <property type="match status" value="1"/>
</dbReference>
<dbReference type="NCBIfam" id="NF004226">
    <property type="entry name" value="PRK05673.1"/>
    <property type="match status" value="1"/>
</dbReference>
<dbReference type="CDD" id="cd04485">
    <property type="entry name" value="DnaE_OBF"/>
    <property type="match status" value="1"/>
</dbReference>
<dbReference type="PANTHER" id="PTHR32294:SF0">
    <property type="entry name" value="DNA POLYMERASE III SUBUNIT ALPHA"/>
    <property type="match status" value="1"/>
</dbReference>
<dbReference type="SUPFAM" id="SSF160975">
    <property type="entry name" value="AF1531-like"/>
    <property type="match status" value="1"/>
</dbReference>
<dbReference type="CDD" id="cd12113">
    <property type="entry name" value="PHP_PolIIIA_DnaE3"/>
    <property type="match status" value="1"/>
</dbReference>
<dbReference type="OrthoDB" id="9803237at2"/>
<accession>A0A1B9F326</accession>
<dbReference type="InterPro" id="IPR029460">
    <property type="entry name" value="DNAPol_HHH"/>
</dbReference>
<dbReference type="InterPro" id="IPR041931">
    <property type="entry name" value="DNA_pol3_alpha_thumb_dom"/>
</dbReference>
<feature type="domain" description="Polymerase/histidinol phosphatase N-terminal" evidence="9">
    <location>
        <begin position="3"/>
        <end position="70"/>
    </location>
</feature>
<name>A0A1B9F326_9BACT</name>
<dbReference type="EC" id="2.7.7.7" evidence="2"/>
<comment type="subcellular location">
    <subcellularLocation>
        <location evidence="1">Cytoplasm</location>
    </subcellularLocation>
</comment>
<keyword evidence="11" id="KW-1185">Reference proteome</keyword>
<dbReference type="GO" id="GO:0008408">
    <property type="term" value="F:3'-5' exonuclease activity"/>
    <property type="evidence" value="ECO:0007669"/>
    <property type="project" value="InterPro"/>
</dbReference>
<sequence length="1155" mass="130212">MFTHLHLHTEYSLLDGAIRLKDLFPKAKEYGFEALAMTDHGNMYGALNFYENAISHGIKPILGCEVYVAPKGMKDKSARSSREAAYHLVLLAKDQTGYKNLLKLVSLAHLEGFHYKPRIDLEALKQYNEGLIALTACLHGEIPHSLLRGGLKEAEKTFEKYAAIFGERLYLELQENGIPEQRIVNEGLMELAQKKGAPLVATNDCHYFSKDDADAHDVLLCIQTNKTVNDEDRMRFTTRDLYFTSPEEMAERFQYCPEALKNTLDIARQCNVELETGKHHFPRFPLKEGETYEERFEKLARDGLNGRLEELGITDKEERDRYKERLEFEIKVIKEKGFASYFLIVADFINWAKSHGVAVGPGRGSAAGSLVAYAMRITDIDPVKYGLVFERFLNAERTSLPDIDVDFCMKHRDKVLEYVAQKYGGSKYVAQIATFGRMNARAVIRDVGRALGFPYQKVDRIAKLIPEGLGINLSSALEQEPRLKKLIEEDPEVSKLFSIALSLEGLPRHSSTHAAGVVISDKPIVEYLPLTKGQEGETLTQFDMKCVEKVGLIKFDFLGLKTLTVIENALKLIEKNTGEKVDISRIPLDDPKTYELLCRGDTIGVFQLESSGMQDLLRRLRPSEFTDLIAVVALYRPGPMKSGMVDQYIKGKHGEIEVQYLLPELEPILKETYGVIVYQEQVMKIAQEVAGYSLGEGDILRRAMGKKIPEVMEAQRERFLEGATQRGVDREKAEKLFQLIQEFAGYGFNKSHSACYALIAYRTAWLKTHYPVEFLASLLTNELGNTDGVLKFISDCKARGIGIFPPDINKCDVDFTVENGGIRFGLSAVKNLGTNAIKSIVEEREKNGPFKDFEDFLRRIDPHKVNKRSLESLIKCGAFDSLGYRRAQLMNILEKAVEFSQKAKKERTSGQKSLFGALNSSSKNNKPSVTLLDIPDIDEWSSSELLGYEKEALGFFISGHPLDPYLKEIKKLTPYNTESVKGVEDGMTVGLCGIVRSKKETKTKKGERMAFVVFEDQLGSLEVLCFPECYQNHKALIDLDEPLWVEGKFKKADDRGDAKIIAEKFLPLEEALHQRATGVIIEIHHDKVKEDTMERLKDVLERHHGQYTAKLAITIEGKGRVVLQLPDEYNTSIDSSLAKDVETILGYQAVSVLYA</sequence>
<dbReference type="EMBL" id="MAGO01000014">
    <property type="protein sequence ID" value="OCC14322.1"/>
    <property type="molecule type" value="Genomic_DNA"/>
</dbReference>
<dbReference type="Pfam" id="PF01336">
    <property type="entry name" value="tRNA_anti-codon"/>
    <property type="match status" value="1"/>
</dbReference>
<dbReference type="InterPro" id="IPR011708">
    <property type="entry name" value="DNA_pol3_alpha_NTPase_dom"/>
</dbReference>
<gene>
    <name evidence="10" type="ORF">DBT_2311</name>
</gene>
<dbReference type="Pfam" id="PF17657">
    <property type="entry name" value="DNA_pol3_finger"/>
    <property type="match status" value="1"/>
</dbReference>
<dbReference type="Gene3D" id="1.10.150.870">
    <property type="match status" value="1"/>
</dbReference>
<dbReference type="Gene3D" id="3.20.20.140">
    <property type="entry name" value="Metal-dependent hydrolases"/>
    <property type="match status" value="1"/>
</dbReference>
<evidence type="ECO:0000313" key="10">
    <source>
        <dbReference type="EMBL" id="OCC14322.1"/>
    </source>
</evidence>
<evidence type="ECO:0000256" key="4">
    <source>
        <dbReference type="ARBA" id="ARBA00022679"/>
    </source>
</evidence>
<comment type="caution">
    <text evidence="10">The sequence shown here is derived from an EMBL/GenBank/DDBJ whole genome shotgun (WGS) entry which is preliminary data.</text>
</comment>
<dbReference type="InterPro" id="IPR040982">
    <property type="entry name" value="DNA_pol3_finger"/>
</dbReference>
<evidence type="ECO:0000256" key="2">
    <source>
        <dbReference type="ARBA" id="ARBA00012417"/>
    </source>
</evidence>
<evidence type="ECO:0000256" key="8">
    <source>
        <dbReference type="ARBA" id="ARBA00049244"/>
    </source>
</evidence>
<protein>
    <recommendedName>
        <fullName evidence="3">DNA polymerase III subunit alpha</fullName>
        <ecNumber evidence="2">2.7.7.7</ecNumber>
    </recommendedName>
</protein>
<dbReference type="InterPro" id="IPR003141">
    <property type="entry name" value="Pol/His_phosphatase_N"/>
</dbReference>
<reference evidence="10 11" key="1">
    <citation type="submission" date="2016-06" db="EMBL/GenBank/DDBJ databases">
        <title>Respiratory ammonification of nitrate coupled to the oxidation of elemental sulfur in deep-sea autotrophic thermophilic bacteria.</title>
        <authorList>
            <person name="Slobodkina G.B."/>
            <person name="Mardanov A.V."/>
            <person name="Ravin N.V."/>
            <person name="Frolova A.A."/>
            <person name="Viryasiv M.B."/>
            <person name="Chernyh N.A."/>
            <person name="Bonch-Osmolovskaya E.A."/>
            <person name="Slobodkin A.I."/>
        </authorList>
    </citation>
    <scope>NUCLEOTIDE SEQUENCE [LARGE SCALE GENOMIC DNA]</scope>
    <source>
        <strain evidence="10 11">S69</strain>
    </source>
</reference>
<dbReference type="InterPro" id="IPR004013">
    <property type="entry name" value="PHP_dom"/>
</dbReference>
<dbReference type="Proteomes" id="UP000093080">
    <property type="component" value="Unassembled WGS sequence"/>
</dbReference>
<evidence type="ECO:0000256" key="6">
    <source>
        <dbReference type="ARBA" id="ARBA00022705"/>
    </source>
</evidence>
<dbReference type="PATRIC" id="fig|1156395.6.peg.2339"/>
<dbReference type="RefSeq" id="WP_067620510.1">
    <property type="nucleotide sequence ID" value="NZ_MAGO01000014.1"/>
</dbReference>
<keyword evidence="4" id="KW-0808">Transferase</keyword>
<evidence type="ECO:0000313" key="11">
    <source>
        <dbReference type="Proteomes" id="UP000093080"/>
    </source>
</evidence>
<dbReference type="NCBIfam" id="TIGR00594">
    <property type="entry name" value="polc"/>
    <property type="match status" value="1"/>
</dbReference>
<keyword evidence="5" id="KW-0548">Nucleotidyltransferase</keyword>
<dbReference type="Gene3D" id="1.10.10.1600">
    <property type="entry name" value="Bacterial DNA polymerase III alpha subunit, thumb domain"/>
    <property type="match status" value="1"/>
</dbReference>
<evidence type="ECO:0000256" key="3">
    <source>
        <dbReference type="ARBA" id="ARBA00019114"/>
    </source>
</evidence>
<comment type="catalytic activity">
    <reaction evidence="8">
        <text>DNA(n) + a 2'-deoxyribonucleoside 5'-triphosphate = DNA(n+1) + diphosphate</text>
        <dbReference type="Rhea" id="RHEA:22508"/>
        <dbReference type="Rhea" id="RHEA-COMP:17339"/>
        <dbReference type="Rhea" id="RHEA-COMP:17340"/>
        <dbReference type="ChEBI" id="CHEBI:33019"/>
        <dbReference type="ChEBI" id="CHEBI:61560"/>
        <dbReference type="ChEBI" id="CHEBI:173112"/>
        <dbReference type="EC" id="2.7.7.7"/>
    </reaction>
</comment>
<dbReference type="SUPFAM" id="SSF89550">
    <property type="entry name" value="PHP domain-like"/>
    <property type="match status" value="1"/>
</dbReference>
<dbReference type="SMART" id="SM00481">
    <property type="entry name" value="POLIIIAc"/>
    <property type="match status" value="1"/>
</dbReference>
<proteinExistence type="predicted"/>